<dbReference type="AlphaFoldDB" id="A0A8K1CPQ8"/>
<evidence type="ECO:0000313" key="2">
    <source>
        <dbReference type="Proteomes" id="UP000794436"/>
    </source>
</evidence>
<dbReference type="EMBL" id="SPLM01000005">
    <property type="protein sequence ID" value="TMW67240.1"/>
    <property type="molecule type" value="Genomic_DNA"/>
</dbReference>
<proteinExistence type="predicted"/>
<protein>
    <submittedName>
        <fullName evidence="1">Uncharacterized protein</fullName>
    </submittedName>
</protein>
<reference evidence="1" key="1">
    <citation type="submission" date="2019-03" db="EMBL/GenBank/DDBJ databases">
        <title>Long read genome sequence of the mycoparasitic Pythium oligandrum ATCC 38472 isolated from sugarbeet rhizosphere.</title>
        <authorList>
            <person name="Gaulin E."/>
        </authorList>
    </citation>
    <scope>NUCLEOTIDE SEQUENCE</scope>
    <source>
        <strain evidence="1">ATCC 38472_TT</strain>
    </source>
</reference>
<organism evidence="1 2">
    <name type="scientific">Pythium oligandrum</name>
    <name type="common">Mycoparasitic fungus</name>
    <dbReference type="NCBI Taxonomy" id="41045"/>
    <lineage>
        <taxon>Eukaryota</taxon>
        <taxon>Sar</taxon>
        <taxon>Stramenopiles</taxon>
        <taxon>Oomycota</taxon>
        <taxon>Peronosporomycetes</taxon>
        <taxon>Pythiales</taxon>
        <taxon>Pythiaceae</taxon>
        <taxon>Pythium</taxon>
    </lineage>
</organism>
<sequence length="331" mass="37331">MGVAEAAPKKKTRSTAQARKDEIRVLKAQLGPLSERLEELQHAKLLEGHDNMDDVMLENALLRSGLKQTDLTLAGAQSLLASSRAALGRNPLDVQIYLSAEPTLRHQALATLRDARLREATDFILERVRYLDLRRPHQEKEAFELPDGDHISLRCEVVPFRTNASVKQAFEDVVMAVKQEEFTVWESLGVTTTFESDESPDLTYSQARGISTTPDGTQFEKNTAHFLMYSEGNNQLSVPHGLVVMHPIAYDEQFPYQPQFRVREDVTVVFLVCPLPGGGVVGIRWAHMRIHKPLCGITRVQEMRIRDISARWGDIVRNNVLEAVFGRMLHV</sequence>
<gene>
    <name evidence="1" type="ORF">Poli38472_012356</name>
</gene>
<name>A0A8K1CPQ8_PYTOL</name>
<keyword evidence="2" id="KW-1185">Reference proteome</keyword>
<evidence type="ECO:0000313" key="1">
    <source>
        <dbReference type="EMBL" id="TMW67240.1"/>
    </source>
</evidence>
<comment type="caution">
    <text evidence="1">The sequence shown here is derived from an EMBL/GenBank/DDBJ whole genome shotgun (WGS) entry which is preliminary data.</text>
</comment>
<dbReference type="Proteomes" id="UP000794436">
    <property type="component" value="Unassembled WGS sequence"/>
</dbReference>
<accession>A0A8K1CPQ8</accession>
<dbReference type="OrthoDB" id="157554at2759"/>